<evidence type="ECO:0000313" key="3">
    <source>
        <dbReference type="EMBL" id="EOA83803.1"/>
    </source>
</evidence>
<evidence type="ECO:0000313" key="4">
    <source>
        <dbReference type="Proteomes" id="UP000016935"/>
    </source>
</evidence>
<reference evidence="3 4" key="1">
    <citation type="journal article" date="2012" name="PLoS Pathog.">
        <title>Diverse lifestyles and strategies of plant pathogenesis encoded in the genomes of eighteen Dothideomycetes fungi.</title>
        <authorList>
            <person name="Ohm R.A."/>
            <person name="Feau N."/>
            <person name="Henrissat B."/>
            <person name="Schoch C.L."/>
            <person name="Horwitz B.A."/>
            <person name="Barry K.W."/>
            <person name="Condon B.J."/>
            <person name="Copeland A.C."/>
            <person name="Dhillon B."/>
            <person name="Glaser F."/>
            <person name="Hesse C.N."/>
            <person name="Kosti I."/>
            <person name="LaButti K."/>
            <person name="Lindquist E.A."/>
            <person name="Lucas S."/>
            <person name="Salamov A.A."/>
            <person name="Bradshaw R.E."/>
            <person name="Ciuffetti L."/>
            <person name="Hamelin R.C."/>
            <person name="Kema G.H.J."/>
            <person name="Lawrence C."/>
            <person name="Scott J.A."/>
            <person name="Spatafora J.W."/>
            <person name="Turgeon B.G."/>
            <person name="de Wit P.J.G.M."/>
            <person name="Zhong S."/>
            <person name="Goodwin S.B."/>
            <person name="Grigoriev I.V."/>
        </authorList>
    </citation>
    <scope>NUCLEOTIDE SEQUENCE [LARGE SCALE GENOMIC DNA]</scope>
    <source>
        <strain evidence="4">28A</strain>
    </source>
</reference>
<dbReference type="HOGENOM" id="CLU_040879_0_0_1"/>
<keyword evidence="4" id="KW-1185">Reference proteome</keyword>
<sequence length="520" mass="57858">MAEEQAAHHLLNVVEERGLKVDLDRILLGFEDADTNHRAAAWVEEYLHEDTLLTKEELELYQTLKKKGLVHQYESGSEPTRPILDHEIASAIESLQSSTTAIEAQCKVLEAQKDALMKLKALDKPNLNAEHARNERKRKEGQEKARLDVSVDDIATAISEQMADAQRETDMEKSALKSYVAERFASDDQILSRLPGLVSQIVTEPEASEDEQSIEQWCKAIVSFRTAEMKARVDAVYLANVCGGAQHGGSGAQGETEAQARKAALQAELEELHAEIASVTEMVVEHEMRKPLADMKGRRDRERAQARTAWLAYVLSTLEYMGKRLNTVARATQHSDEFQQALAHMQAAAAQRMPDMHGPAPAPTPAHRRPQPALAAFTPMVKLRPSQALDLPVALQDALRHAGMSFNHDSVESLQDALMQTQLERSRKLHDHYESAAAGAHDGLAEHSSRADADQDVILRALYRHAPFQTVRLTNAKLDAQLRAMEAELEERDGELLEAEGSELTMDDGRVRAFVARYGR</sequence>
<feature type="coiled-coil region" evidence="1">
    <location>
        <begin position="255"/>
        <end position="289"/>
    </location>
</feature>
<accession>R0JRQ8</accession>
<evidence type="ECO:0000256" key="2">
    <source>
        <dbReference type="SAM" id="MobiDB-lite"/>
    </source>
</evidence>
<dbReference type="GeneID" id="19396456"/>
<dbReference type="RefSeq" id="XP_008028291.1">
    <property type="nucleotide sequence ID" value="XM_008030100.1"/>
</dbReference>
<dbReference type="OrthoDB" id="5314201at2759"/>
<dbReference type="eggNOG" id="ENOG502SC1V">
    <property type="taxonomic scope" value="Eukaryota"/>
</dbReference>
<name>R0JRQ8_EXST2</name>
<proteinExistence type="predicted"/>
<organism evidence="3 4">
    <name type="scientific">Exserohilum turcicum (strain 28A)</name>
    <name type="common">Northern leaf blight fungus</name>
    <name type="synonym">Setosphaeria turcica</name>
    <dbReference type="NCBI Taxonomy" id="671987"/>
    <lineage>
        <taxon>Eukaryota</taxon>
        <taxon>Fungi</taxon>
        <taxon>Dikarya</taxon>
        <taxon>Ascomycota</taxon>
        <taxon>Pezizomycotina</taxon>
        <taxon>Dothideomycetes</taxon>
        <taxon>Pleosporomycetidae</taxon>
        <taxon>Pleosporales</taxon>
        <taxon>Pleosporineae</taxon>
        <taxon>Pleosporaceae</taxon>
        <taxon>Exserohilum</taxon>
    </lineage>
</organism>
<keyword evidence="1" id="KW-0175">Coiled coil</keyword>
<feature type="compositionally biased region" description="Basic and acidic residues" evidence="2">
    <location>
        <begin position="130"/>
        <end position="146"/>
    </location>
</feature>
<dbReference type="Proteomes" id="UP000016935">
    <property type="component" value="Unassembled WGS sequence"/>
</dbReference>
<dbReference type="EMBL" id="KB908814">
    <property type="protein sequence ID" value="EOA83803.1"/>
    <property type="molecule type" value="Genomic_DNA"/>
</dbReference>
<gene>
    <name evidence="3" type="ORF">SETTUDRAFT_138415</name>
</gene>
<dbReference type="STRING" id="671987.R0JRQ8"/>
<feature type="region of interest" description="Disordered" evidence="2">
    <location>
        <begin position="127"/>
        <end position="146"/>
    </location>
</feature>
<evidence type="ECO:0000256" key="1">
    <source>
        <dbReference type="SAM" id="Coils"/>
    </source>
</evidence>
<dbReference type="AlphaFoldDB" id="R0JRQ8"/>
<reference evidence="3 4" key="2">
    <citation type="journal article" date="2013" name="PLoS Genet.">
        <title>Comparative genome structure, secondary metabolite, and effector coding capacity across Cochliobolus pathogens.</title>
        <authorList>
            <person name="Condon B.J."/>
            <person name="Leng Y."/>
            <person name="Wu D."/>
            <person name="Bushley K.E."/>
            <person name="Ohm R.A."/>
            <person name="Otillar R."/>
            <person name="Martin J."/>
            <person name="Schackwitz W."/>
            <person name="Grimwood J."/>
            <person name="MohdZainudin N."/>
            <person name="Xue C."/>
            <person name="Wang R."/>
            <person name="Manning V.A."/>
            <person name="Dhillon B."/>
            <person name="Tu Z.J."/>
            <person name="Steffenson B.J."/>
            <person name="Salamov A."/>
            <person name="Sun H."/>
            <person name="Lowry S."/>
            <person name="LaButti K."/>
            <person name="Han J."/>
            <person name="Copeland A."/>
            <person name="Lindquist E."/>
            <person name="Barry K."/>
            <person name="Schmutz J."/>
            <person name="Baker S.E."/>
            <person name="Ciuffetti L.M."/>
            <person name="Grigoriev I.V."/>
            <person name="Zhong S."/>
            <person name="Turgeon B.G."/>
        </authorList>
    </citation>
    <scope>NUCLEOTIDE SEQUENCE [LARGE SCALE GENOMIC DNA]</scope>
    <source>
        <strain evidence="4">28A</strain>
    </source>
</reference>
<protein>
    <submittedName>
        <fullName evidence="3">Uncharacterized protein</fullName>
    </submittedName>
</protein>